<dbReference type="EMBL" id="BDGJ01000198">
    <property type="protein sequence ID" value="GAW94151.1"/>
    <property type="molecule type" value="Genomic_DNA"/>
</dbReference>
<dbReference type="PRINTS" id="PR00039">
    <property type="entry name" value="HTHLYSR"/>
</dbReference>
<evidence type="ECO:0000259" key="5">
    <source>
        <dbReference type="PROSITE" id="PS50931"/>
    </source>
</evidence>
<dbReference type="CDD" id="cd08420">
    <property type="entry name" value="PBP2_CysL_like"/>
    <property type="match status" value="1"/>
</dbReference>
<dbReference type="GO" id="GO:0000976">
    <property type="term" value="F:transcription cis-regulatory region binding"/>
    <property type="evidence" value="ECO:0007669"/>
    <property type="project" value="TreeGrafter"/>
</dbReference>
<gene>
    <name evidence="6" type="ORF">KKC1_32650</name>
</gene>
<keyword evidence="7" id="KW-1185">Reference proteome</keyword>
<evidence type="ECO:0000256" key="2">
    <source>
        <dbReference type="ARBA" id="ARBA00023015"/>
    </source>
</evidence>
<dbReference type="AlphaFoldDB" id="A0A1Z5HXT4"/>
<dbReference type="InterPro" id="IPR036388">
    <property type="entry name" value="WH-like_DNA-bd_sf"/>
</dbReference>
<sequence>MNLNHLKTFLTVAETGSISGAAEILHLSQPAVSKHIRSLEAHFEVQLFERLGRTVELTAAGEVLAGYARQVQQILDRAHQDLAEMAETLQGRLTVGTSTVPGQYLMPYIIKYFREIYPEVKVRLHVGDTSHVLQQLTAGEIEVALVGAPVNDPKIAGFEFAKDELVLIVPAGHPLAERPAVSLTEVLGEPLVWRDRGSGTRKVIEERLQAAGVDLDRLDIALELGTTEAVVNAVEAGLGISFVSRWAIRKHLLLGTLSSPRVRDLSFHRGLYLYYLRSRKQRRVG</sequence>
<dbReference type="PANTHER" id="PTHR30126:SF40">
    <property type="entry name" value="HTH-TYPE TRANSCRIPTIONAL REGULATOR GLTR"/>
    <property type="match status" value="1"/>
</dbReference>
<organism evidence="6 7">
    <name type="scientific">Calderihabitans maritimus</name>
    <dbReference type="NCBI Taxonomy" id="1246530"/>
    <lineage>
        <taxon>Bacteria</taxon>
        <taxon>Bacillati</taxon>
        <taxon>Bacillota</taxon>
        <taxon>Clostridia</taxon>
        <taxon>Neomoorellales</taxon>
        <taxon>Calderihabitantaceae</taxon>
        <taxon>Calderihabitans</taxon>
    </lineage>
</organism>
<dbReference type="NCBIfam" id="NF040786">
    <property type="entry name" value="LysR_Sec_metab"/>
    <property type="match status" value="1"/>
</dbReference>
<dbReference type="Pfam" id="PF03466">
    <property type="entry name" value="LysR_substrate"/>
    <property type="match status" value="1"/>
</dbReference>
<comment type="caution">
    <text evidence="6">The sequence shown here is derived from an EMBL/GenBank/DDBJ whole genome shotgun (WGS) entry which is preliminary data.</text>
</comment>
<keyword evidence="2" id="KW-0805">Transcription regulation</keyword>
<dbReference type="InterPro" id="IPR000847">
    <property type="entry name" value="LysR_HTH_N"/>
</dbReference>
<dbReference type="SUPFAM" id="SSF46785">
    <property type="entry name" value="Winged helix' DNA-binding domain"/>
    <property type="match status" value="1"/>
</dbReference>
<name>A0A1Z5HXT4_9FIRM</name>
<dbReference type="OrthoDB" id="9785745at2"/>
<evidence type="ECO:0000256" key="3">
    <source>
        <dbReference type="ARBA" id="ARBA00023125"/>
    </source>
</evidence>
<comment type="similarity">
    <text evidence="1">Belongs to the LysR transcriptional regulatory family.</text>
</comment>
<dbReference type="InterPro" id="IPR047788">
    <property type="entry name" value="LysR-like_Sec_metab"/>
</dbReference>
<dbReference type="InterPro" id="IPR005119">
    <property type="entry name" value="LysR_subst-bd"/>
</dbReference>
<dbReference type="Proteomes" id="UP000197032">
    <property type="component" value="Unassembled WGS sequence"/>
</dbReference>
<evidence type="ECO:0000313" key="6">
    <source>
        <dbReference type="EMBL" id="GAW94151.1"/>
    </source>
</evidence>
<dbReference type="PANTHER" id="PTHR30126">
    <property type="entry name" value="HTH-TYPE TRANSCRIPTIONAL REGULATOR"/>
    <property type="match status" value="1"/>
</dbReference>
<accession>A0A1Z5HXT4</accession>
<dbReference type="GO" id="GO:0003700">
    <property type="term" value="F:DNA-binding transcription factor activity"/>
    <property type="evidence" value="ECO:0007669"/>
    <property type="project" value="InterPro"/>
</dbReference>
<feature type="non-terminal residue" evidence="6">
    <location>
        <position position="285"/>
    </location>
</feature>
<dbReference type="FunFam" id="1.10.10.10:FF:000001">
    <property type="entry name" value="LysR family transcriptional regulator"/>
    <property type="match status" value="1"/>
</dbReference>
<evidence type="ECO:0000256" key="1">
    <source>
        <dbReference type="ARBA" id="ARBA00009437"/>
    </source>
</evidence>
<feature type="domain" description="HTH lysR-type" evidence="5">
    <location>
        <begin position="1"/>
        <end position="58"/>
    </location>
</feature>
<dbReference type="RefSeq" id="WP_143288781.1">
    <property type="nucleotide sequence ID" value="NZ_BDGJ01000198.1"/>
</dbReference>
<keyword evidence="4" id="KW-0804">Transcription</keyword>
<dbReference type="Pfam" id="PF00126">
    <property type="entry name" value="HTH_1"/>
    <property type="match status" value="1"/>
</dbReference>
<reference evidence="7" key="1">
    <citation type="journal article" date="2017" name="Appl. Environ. Microbiol.">
        <title>Genomic Analysis of Calderihabitans maritimus KKC1, a Thermophilic, Hydrogenogenic, Carboxydotrophic Bacterium Isolated from Marine Sediment.</title>
        <authorList>
            <person name="Omae K."/>
            <person name="Yoneda Y."/>
            <person name="Fukuyama Y."/>
            <person name="Yoshida T."/>
            <person name="Sako Y."/>
        </authorList>
    </citation>
    <scope>NUCLEOTIDE SEQUENCE [LARGE SCALE GENOMIC DNA]</scope>
    <source>
        <strain evidence="7">KKC1</strain>
    </source>
</reference>
<keyword evidence="3" id="KW-0238">DNA-binding</keyword>
<evidence type="ECO:0000313" key="7">
    <source>
        <dbReference type="Proteomes" id="UP000197032"/>
    </source>
</evidence>
<dbReference type="Gene3D" id="3.40.190.10">
    <property type="entry name" value="Periplasmic binding protein-like II"/>
    <property type="match status" value="2"/>
</dbReference>
<protein>
    <submittedName>
        <fullName evidence="6">LysR family transcriptional regulator</fullName>
    </submittedName>
</protein>
<evidence type="ECO:0000256" key="4">
    <source>
        <dbReference type="ARBA" id="ARBA00023163"/>
    </source>
</evidence>
<dbReference type="SUPFAM" id="SSF53850">
    <property type="entry name" value="Periplasmic binding protein-like II"/>
    <property type="match status" value="1"/>
</dbReference>
<dbReference type="PROSITE" id="PS50931">
    <property type="entry name" value="HTH_LYSR"/>
    <property type="match status" value="1"/>
</dbReference>
<proteinExistence type="inferred from homology"/>
<dbReference type="InterPro" id="IPR036390">
    <property type="entry name" value="WH_DNA-bd_sf"/>
</dbReference>
<dbReference type="Gene3D" id="1.10.10.10">
    <property type="entry name" value="Winged helix-like DNA-binding domain superfamily/Winged helix DNA-binding domain"/>
    <property type="match status" value="1"/>
</dbReference>